<comment type="subcellular location">
    <subcellularLocation>
        <location evidence="1">Nucleus</location>
    </subcellularLocation>
</comment>
<feature type="compositionally biased region" description="Acidic residues" evidence="11">
    <location>
        <begin position="299"/>
        <end position="320"/>
    </location>
</feature>
<evidence type="ECO:0000256" key="5">
    <source>
        <dbReference type="ARBA" id="ARBA00023163"/>
    </source>
</evidence>
<dbReference type="InterPro" id="IPR013883">
    <property type="entry name" value="TF_Iwr1_dom"/>
</dbReference>
<dbReference type="AlphaFoldDB" id="A0A915PD43"/>
<dbReference type="InterPro" id="IPR009025">
    <property type="entry name" value="RBP11-like_dimer"/>
</dbReference>
<dbReference type="FunFam" id="3.30.1360.10:FF:000003">
    <property type="entry name" value="DNA-directed RNA polymerase II subunit RPB11"/>
    <property type="match status" value="1"/>
</dbReference>
<dbReference type="InterPro" id="IPR022905">
    <property type="entry name" value="Rpo11-like"/>
</dbReference>
<dbReference type="GO" id="GO:0003899">
    <property type="term" value="F:DNA-directed RNA polymerase activity"/>
    <property type="evidence" value="ECO:0007669"/>
    <property type="project" value="InterPro"/>
</dbReference>
<reference evidence="15" key="1">
    <citation type="submission" date="2022-11" db="UniProtKB">
        <authorList>
            <consortium name="WormBaseParasite"/>
        </authorList>
    </citation>
    <scope>IDENTIFICATION</scope>
</reference>
<evidence type="ECO:0000256" key="7">
    <source>
        <dbReference type="ARBA" id="ARBA00025149"/>
    </source>
</evidence>
<evidence type="ECO:0000256" key="6">
    <source>
        <dbReference type="ARBA" id="ARBA00023242"/>
    </source>
</evidence>
<protein>
    <recommendedName>
        <fullName evidence="9">Probable DNA-directed RNA polymerase II subunit RPB11</fullName>
    </recommendedName>
    <alternativeName>
        <fullName evidence="10">DNA-directed RNA polymerase II subunit J</fullName>
    </alternativeName>
</protein>
<accession>A0A915PD43</accession>
<dbReference type="InterPro" id="IPR037685">
    <property type="entry name" value="RBP11"/>
</dbReference>
<organism evidence="14 15">
    <name type="scientific">Setaria digitata</name>
    <dbReference type="NCBI Taxonomy" id="48799"/>
    <lineage>
        <taxon>Eukaryota</taxon>
        <taxon>Metazoa</taxon>
        <taxon>Ecdysozoa</taxon>
        <taxon>Nematoda</taxon>
        <taxon>Chromadorea</taxon>
        <taxon>Rhabditida</taxon>
        <taxon>Spirurina</taxon>
        <taxon>Spiruromorpha</taxon>
        <taxon>Filarioidea</taxon>
        <taxon>Setariidae</taxon>
        <taxon>Setaria</taxon>
    </lineage>
</organism>
<dbReference type="WBParaSite" id="sdigi.contig107.g4478.t1">
    <property type="protein sequence ID" value="sdigi.contig107.g4478.t1"/>
    <property type="gene ID" value="sdigi.contig107.g4478"/>
</dbReference>
<evidence type="ECO:0000256" key="10">
    <source>
        <dbReference type="ARBA" id="ARBA00081587"/>
    </source>
</evidence>
<dbReference type="Pfam" id="PF13656">
    <property type="entry name" value="RNA_pol_L_2"/>
    <property type="match status" value="1"/>
</dbReference>
<keyword evidence="4" id="KW-0240">DNA-directed RNA polymerase</keyword>
<evidence type="ECO:0000259" key="12">
    <source>
        <dbReference type="Pfam" id="PF08574"/>
    </source>
</evidence>
<evidence type="ECO:0000256" key="1">
    <source>
        <dbReference type="ARBA" id="ARBA00004123"/>
    </source>
</evidence>
<feature type="domain" description="DNA-directed RNA polymerase RBP11-like dimerisation" evidence="13">
    <location>
        <begin position="31"/>
        <end position="114"/>
    </location>
</feature>
<dbReference type="GO" id="GO:0046983">
    <property type="term" value="F:protein dimerization activity"/>
    <property type="evidence" value="ECO:0007669"/>
    <property type="project" value="InterPro"/>
</dbReference>
<dbReference type="HAMAP" id="MF_00261">
    <property type="entry name" value="RNApol_arch_Rpo11"/>
    <property type="match status" value="1"/>
</dbReference>
<comment type="function">
    <text evidence="7">DNA-dependent RNA polymerase catalyzes the transcription of DNA into RNA using the four ribonucleoside triphosphates as substrates. Component of RNA polymerase II which synthesizes mRNA precursors and many functional non-coding RNAs. Pol II is the central component of the basal RNA polymerase II transcription machinery. It is composed of mobile elements that move relative to each other. RPB11 is part of the core element with the central large cleft.</text>
</comment>
<dbReference type="SUPFAM" id="SSF55257">
    <property type="entry name" value="RBP11-like subunits of RNA polymerase"/>
    <property type="match status" value="1"/>
</dbReference>
<evidence type="ECO:0000256" key="3">
    <source>
        <dbReference type="ARBA" id="ARBA00011730"/>
    </source>
</evidence>
<dbReference type="CDD" id="cd06926">
    <property type="entry name" value="RNAP_II_RPB11"/>
    <property type="match status" value="1"/>
</dbReference>
<comment type="similarity">
    <text evidence="2">Belongs to the IWR1/SLC7A6OS family.</text>
</comment>
<evidence type="ECO:0000256" key="4">
    <source>
        <dbReference type="ARBA" id="ARBA00022478"/>
    </source>
</evidence>
<evidence type="ECO:0000256" key="11">
    <source>
        <dbReference type="SAM" id="MobiDB-lite"/>
    </source>
</evidence>
<dbReference type="PANTHER" id="PTHR13946">
    <property type="entry name" value="DNA-DIRECTED RNA POLYMERASE I,II,III"/>
    <property type="match status" value="1"/>
</dbReference>
<feature type="domain" description="Transcription factor Iwr1" evidence="12">
    <location>
        <begin position="290"/>
        <end position="330"/>
    </location>
</feature>
<dbReference type="InterPro" id="IPR036603">
    <property type="entry name" value="RBP11-like"/>
</dbReference>
<evidence type="ECO:0000313" key="15">
    <source>
        <dbReference type="WBParaSite" id="sdigi.contig107.g4478.t1"/>
    </source>
</evidence>
<evidence type="ECO:0000313" key="14">
    <source>
        <dbReference type="Proteomes" id="UP000887581"/>
    </source>
</evidence>
<dbReference type="Pfam" id="PF08574">
    <property type="entry name" value="Iwr1"/>
    <property type="match status" value="1"/>
</dbReference>
<evidence type="ECO:0000259" key="13">
    <source>
        <dbReference type="Pfam" id="PF13656"/>
    </source>
</evidence>
<dbReference type="GO" id="GO:0006366">
    <property type="term" value="P:transcription by RNA polymerase II"/>
    <property type="evidence" value="ECO:0007669"/>
    <property type="project" value="InterPro"/>
</dbReference>
<dbReference type="Proteomes" id="UP000887581">
    <property type="component" value="Unplaced"/>
</dbReference>
<feature type="region of interest" description="Disordered" evidence="11">
    <location>
        <begin position="299"/>
        <end position="327"/>
    </location>
</feature>
<dbReference type="PANTHER" id="PTHR13946:SF16">
    <property type="entry name" value="DNA-DIRECTED RNA POLYMERASE II SUBUNIT RPB11"/>
    <property type="match status" value="1"/>
</dbReference>
<evidence type="ECO:0000256" key="9">
    <source>
        <dbReference type="ARBA" id="ARBA00069461"/>
    </source>
</evidence>
<keyword evidence="5" id="KW-0804">Transcription</keyword>
<name>A0A915PD43_9BILA</name>
<keyword evidence="6" id="KW-0539">Nucleus</keyword>
<keyword evidence="14" id="KW-1185">Reference proteome</keyword>
<comment type="subunit">
    <text evidence="3">Component of the RNA polymerase II (Pol II) complex consisting of 12 subunits.</text>
</comment>
<comment type="similarity">
    <text evidence="8">Belongs to the archaeal Rpo11/eukaryotic RPB11/RPC19 RNA polymerase subunit family.</text>
</comment>
<dbReference type="Gene3D" id="3.30.1360.10">
    <property type="entry name" value="RNA polymerase, RBP11-like subunit"/>
    <property type="match status" value="1"/>
</dbReference>
<sequence>MNAPAPFESFLVFDGEKKIAIEKDTKVPNAAIFTVNKEDHTVGNLLKQTWTEDFTAFFSQLLKDPQVLFAGYKCPHPLEHKFVLRVQTTSDTTPADALTSAITDLMAELSLFEERFRPQIFVQQITMFSGHLPSPLSPPPSSPSLFCSTIFRVRRKRTADPHGALVISLKRAKQMPAATEPIICFRASATNLKLGFGSAAQPQHFNIIDVDPHQDNMSTIKSQFLCGDESTENSNSKNDASATSPLELLKNAVEEAPSSSKIIGETTIKPSQITLNGEPLVMLSSQDDEVRLANADDLLFDGDDTESSAGRDDDEDSNDEDNWRNDYPDESEATFIELTWTKAFAEQGKSFRMFRKVSIGELHTSGCGSDDDTASGRYDNYDDLERHMGEMGFYDEEDSEDDENS</sequence>
<dbReference type="GO" id="GO:0005665">
    <property type="term" value="C:RNA polymerase II, core complex"/>
    <property type="evidence" value="ECO:0007669"/>
    <property type="project" value="InterPro"/>
</dbReference>
<evidence type="ECO:0000256" key="8">
    <source>
        <dbReference type="ARBA" id="ARBA00025751"/>
    </source>
</evidence>
<proteinExistence type="inferred from homology"/>
<evidence type="ECO:0000256" key="2">
    <source>
        <dbReference type="ARBA" id="ARBA00010218"/>
    </source>
</evidence>